<name>A0A1A9VQY1_GLOAU</name>
<reference evidence="1" key="1">
    <citation type="submission" date="2020-05" db="UniProtKB">
        <authorList>
            <consortium name="EnsemblMetazoa"/>
        </authorList>
    </citation>
    <scope>IDENTIFICATION</scope>
    <source>
        <strain evidence="1">TTRI</strain>
    </source>
</reference>
<organism evidence="1 2">
    <name type="scientific">Glossina austeni</name>
    <name type="common">Savannah tsetse fly</name>
    <dbReference type="NCBI Taxonomy" id="7395"/>
    <lineage>
        <taxon>Eukaryota</taxon>
        <taxon>Metazoa</taxon>
        <taxon>Ecdysozoa</taxon>
        <taxon>Arthropoda</taxon>
        <taxon>Hexapoda</taxon>
        <taxon>Insecta</taxon>
        <taxon>Pterygota</taxon>
        <taxon>Neoptera</taxon>
        <taxon>Endopterygota</taxon>
        <taxon>Diptera</taxon>
        <taxon>Brachycera</taxon>
        <taxon>Muscomorpha</taxon>
        <taxon>Hippoboscoidea</taxon>
        <taxon>Glossinidae</taxon>
        <taxon>Glossina</taxon>
    </lineage>
</organism>
<keyword evidence="2" id="KW-1185">Reference proteome</keyword>
<dbReference type="VEuPathDB" id="VectorBase:GAUT044772"/>
<accession>A0A1A9VQY1</accession>
<dbReference type="Proteomes" id="UP000078200">
    <property type="component" value="Unassembled WGS sequence"/>
</dbReference>
<evidence type="ECO:0000313" key="2">
    <source>
        <dbReference type="Proteomes" id="UP000078200"/>
    </source>
</evidence>
<proteinExistence type="predicted"/>
<protein>
    <submittedName>
        <fullName evidence="1">Uncharacterized protein</fullName>
    </submittedName>
</protein>
<dbReference type="AlphaFoldDB" id="A0A1A9VQY1"/>
<sequence length="204" mass="24003">MPPNEYTALINNRYESTYTTFDNYNDRQHTVHINKDITEYESVFSLNDEFRNALAAYWQQSMSKTKSRCSKIVSQRWIYPTILRGKLHDFPQNHVAQVYVPPGWNSTNDNDEKRDCAQALNELDRSNLIFSIYLQELFHCVVGELFIQSKLMFHVSQNRKNSNNQRNQFLHACEGNGRVNEAHQYHLLVSTKMKDKEKVALDYS</sequence>
<evidence type="ECO:0000313" key="1">
    <source>
        <dbReference type="EnsemblMetazoa" id="GAUT044772-PA"/>
    </source>
</evidence>
<dbReference type="EnsemblMetazoa" id="GAUT044772-RA">
    <property type="protein sequence ID" value="GAUT044772-PA"/>
    <property type="gene ID" value="GAUT044772"/>
</dbReference>